<dbReference type="PROSITE" id="PS51186">
    <property type="entry name" value="GNAT"/>
    <property type="match status" value="1"/>
</dbReference>
<organism evidence="4 5">
    <name type="scientific">Saccharomycopsis crataegensis</name>
    <dbReference type="NCBI Taxonomy" id="43959"/>
    <lineage>
        <taxon>Eukaryota</taxon>
        <taxon>Fungi</taxon>
        <taxon>Dikarya</taxon>
        <taxon>Ascomycota</taxon>
        <taxon>Saccharomycotina</taxon>
        <taxon>Saccharomycetes</taxon>
        <taxon>Saccharomycopsidaceae</taxon>
        <taxon>Saccharomycopsis</taxon>
    </lineage>
</organism>
<dbReference type="Pfam" id="PF00583">
    <property type="entry name" value="Acetyltransf_1"/>
    <property type="match status" value="1"/>
</dbReference>
<dbReference type="PANTHER" id="PTHR42919:SF8">
    <property type="entry name" value="N-ALPHA-ACETYLTRANSFERASE 50"/>
    <property type="match status" value="1"/>
</dbReference>
<dbReference type="CDD" id="cd04301">
    <property type="entry name" value="NAT_SF"/>
    <property type="match status" value="1"/>
</dbReference>
<evidence type="ECO:0000313" key="4">
    <source>
        <dbReference type="EMBL" id="GMM35421.1"/>
    </source>
</evidence>
<name>A0AAV5QLA0_9ASCO</name>
<gene>
    <name evidence="4" type="ORF">DASC09_027460</name>
</gene>
<dbReference type="AlphaFoldDB" id="A0AAV5QLA0"/>
<dbReference type="GeneID" id="90073400"/>
<dbReference type="InterPro" id="IPR000182">
    <property type="entry name" value="GNAT_dom"/>
</dbReference>
<evidence type="ECO:0000256" key="2">
    <source>
        <dbReference type="ARBA" id="ARBA00023315"/>
    </source>
</evidence>
<sequence length="158" mass="18000">MPFKIALDDLTPNNLGVIEKINSVCLPVQFDHQWYKESLEENQGHLVKYAFFNELPVAAIKARVITKKGHASPSFVYIDSIAVLEAYRGYGIGKKLLDWLVEESKTRFIHKIQCHGWKESVDWYVKQGFTNEGEVKGYYEKQGLTGDDANAALLSLEF</sequence>
<evidence type="ECO:0000313" key="5">
    <source>
        <dbReference type="Proteomes" id="UP001360560"/>
    </source>
</evidence>
<comment type="caution">
    <text evidence="4">The sequence shown here is derived from an EMBL/GenBank/DDBJ whole genome shotgun (WGS) entry which is preliminary data.</text>
</comment>
<dbReference type="SUPFAM" id="SSF55729">
    <property type="entry name" value="Acyl-CoA N-acyltransferases (Nat)"/>
    <property type="match status" value="1"/>
</dbReference>
<dbReference type="GO" id="GO:0031415">
    <property type="term" value="C:NatA complex"/>
    <property type="evidence" value="ECO:0007669"/>
    <property type="project" value="TreeGrafter"/>
</dbReference>
<accession>A0AAV5QLA0</accession>
<keyword evidence="5" id="KW-1185">Reference proteome</keyword>
<dbReference type="Proteomes" id="UP001360560">
    <property type="component" value="Unassembled WGS sequence"/>
</dbReference>
<dbReference type="GO" id="GO:0007064">
    <property type="term" value="P:mitotic sister chromatid cohesion"/>
    <property type="evidence" value="ECO:0007669"/>
    <property type="project" value="TreeGrafter"/>
</dbReference>
<dbReference type="InterPro" id="IPR016181">
    <property type="entry name" value="Acyl_CoA_acyltransferase"/>
</dbReference>
<reference evidence="4 5" key="1">
    <citation type="journal article" date="2023" name="Elife">
        <title>Identification of key yeast species and microbe-microbe interactions impacting larval growth of Drosophila in the wild.</title>
        <authorList>
            <person name="Mure A."/>
            <person name="Sugiura Y."/>
            <person name="Maeda R."/>
            <person name="Honda K."/>
            <person name="Sakurai N."/>
            <person name="Takahashi Y."/>
            <person name="Watada M."/>
            <person name="Katoh T."/>
            <person name="Gotoh A."/>
            <person name="Gotoh Y."/>
            <person name="Taniguchi I."/>
            <person name="Nakamura K."/>
            <person name="Hayashi T."/>
            <person name="Katayama T."/>
            <person name="Uemura T."/>
            <person name="Hattori Y."/>
        </authorList>
    </citation>
    <scope>NUCLEOTIDE SEQUENCE [LARGE SCALE GENOMIC DNA]</scope>
    <source>
        <strain evidence="4 5">SC-9</strain>
    </source>
</reference>
<dbReference type="PANTHER" id="PTHR42919">
    <property type="entry name" value="N-ALPHA-ACETYLTRANSFERASE"/>
    <property type="match status" value="1"/>
</dbReference>
<dbReference type="RefSeq" id="XP_064852421.1">
    <property type="nucleotide sequence ID" value="XM_064996349.1"/>
</dbReference>
<evidence type="ECO:0000259" key="3">
    <source>
        <dbReference type="PROSITE" id="PS51186"/>
    </source>
</evidence>
<dbReference type="InterPro" id="IPR051556">
    <property type="entry name" value="N-term/lysine_N-AcTrnsfr"/>
</dbReference>
<keyword evidence="1" id="KW-0808">Transferase</keyword>
<keyword evidence="2" id="KW-0012">Acyltransferase</keyword>
<dbReference type="EMBL" id="BTFZ01000006">
    <property type="protein sequence ID" value="GMM35421.1"/>
    <property type="molecule type" value="Genomic_DNA"/>
</dbReference>
<dbReference type="Gene3D" id="3.40.630.30">
    <property type="match status" value="1"/>
</dbReference>
<feature type="domain" description="N-acetyltransferase" evidence="3">
    <location>
        <begin position="5"/>
        <end position="158"/>
    </location>
</feature>
<evidence type="ECO:0000256" key="1">
    <source>
        <dbReference type="ARBA" id="ARBA00022679"/>
    </source>
</evidence>
<proteinExistence type="predicted"/>
<dbReference type="GO" id="GO:0016747">
    <property type="term" value="F:acyltransferase activity, transferring groups other than amino-acyl groups"/>
    <property type="evidence" value="ECO:0007669"/>
    <property type="project" value="InterPro"/>
</dbReference>
<protein>
    <submittedName>
        <fullName evidence="4">Peptide alpha-N-acetyltransferase subunit</fullName>
    </submittedName>
</protein>